<evidence type="ECO:0000256" key="16">
    <source>
        <dbReference type="ARBA" id="ARBA00023180"/>
    </source>
</evidence>
<reference evidence="27" key="1">
    <citation type="submission" date="2015-05" db="UniProtKB">
        <authorList>
            <consortium name="EnsemblMetazoa"/>
        </authorList>
    </citation>
    <scope>IDENTIFICATION</scope>
</reference>
<evidence type="ECO:0000256" key="15">
    <source>
        <dbReference type="ARBA" id="ARBA00023136"/>
    </source>
</evidence>
<dbReference type="GO" id="GO:0005524">
    <property type="term" value="F:ATP binding"/>
    <property type="evidence" value="ECO:0007669"/>
    <property type="project" value="UniProtKB-KW"/>
</dbReference>
<keyword evidence="12" id="KW-0460">Magnesium</keyword>
<evidence type="ECO:0000256" key="8">
    <source>
        <dbReference type="ARBA" id="ARBA00022723"/>
    </source>
</evidence>
<comment type="subcellular location">
    <subcellularLocation>
        <location evidence="4">Cell membrane</location>
        <topology evidence="4">Multi-pass membrane protein</topology>
    </subcellularLocation>
</comment>
<evidence type="ECO:0000256" key="14">
    <source>
        <dbReference type="ARBA" id="ARBA00022998"/>
    </source>
</evidence>
<dbReference type="HOGENOM" id="CLU_001072_12_0_1"/>
<dbReference type="SUPFAM" id="SSF81665">
    <property type="entry name" value="Calcium ATPase, transmembrane domain M"/>
    <property type="match status" value="1"/>
</dbReference>
<keyword evidence="6" id="KW-1003">Cell membrane</keyword>
<dbReference type="FunCoup" id="T1HK50">
    <property type="interactions" value="178"/>
</dbReference>
<dbReference type="PROSITE" id="PS50125">
    <property type="entry name" value="GUANYLATE_CYCLASE_2"/>
    <property type="match status" value="2"/>
</dbReference>
<dbReference type="EMBL" id="ACPB03023223">
    <property type="status" value="NOT_ANNOTATED_CDS"/>
    <property type="molecule type" value="Genomic_DNA"/>
</dbReference>
<dbReference type="CDD" id="cd07302">
    <property type="entry name" value="CHD"/>
    <property type="match status" value="2"/>
</dbReference>
<feature type="transmembrane region" description="Helical" evidence="25">
    <location>
        <begin position="1143"/>
        <end position="1165"/>
    </location>
</feature>
<evidence type="ECO:0000256" key="22">
    <source>
        <dbReference type="ARBA" id="ARBA00081427"/>
    </source>
</evidence>
<evidence type="ECO:0000256" key="6">
    <source>
        <dbReference type="ARBA" id="ARBA00022475"/>
    </source>
</evidence>
<keyword evidence="9" id="KW-0677">Repeat</keyword>
<feature type="transmembrane region" description="Helical" evidence="25">
    <location>
        <begin position="207"/>
        <end position="230"/>
    </location>
</feature>
<evidence type="ECO:0000256" key="23">
    <source>
        <dbReference type="RuleBase" id="RU000405"/>
    </source>
</evidence>
<keyword evidence="28" id="KW-1185">Reference proteome</keyword>
<keyword evidence="15 25" id="KW-0472">Membrane</keyword>
<evidence type="ECO:0000256" key="10">
    <source>
        <dbReference type="ARBA" id="ARBA00022741"/>
    </source>
</evidence>
<dbReference type="PANTHER" id="PTHR45627">
    <property type="entry name" value="ADENYLATE CYCLASE TYPE 1"/>
    <property type="match status" value="1"/>
</dbReference>
<feature type="domain" description="Guanylate cyclase" evidence="26">
    <location>
        <begin position="336"/>
        <end position="463"/>
    </location>
</feature>
<dbReference type="InterPro" id="IPR001054">
    <property type="entry name" value="A/G_cyclase"/>
</dbReference>
<evidence type="ECO:0000256" key="24">
    <source>
        <dbReference type="SAM" id="MobiDB-lite"/>
    </source>
</evidence>
<feature type="transmembrane region" description="Helical" evidence="25">
    <location>
        <begin position="167"/>
        <end position="187"/>
    </location>
</feature>
<feature type="transmembrane region" description="Helical" evidence="25">
    <location>
        <begin position="1177"/>
        <end position="1194"/>
    </location>
</feature>
<feature type="transmembrane region" description="Helical" evidence="25">
    <location>
        <begin position="1081"/>
        <end position="1102"/>
    </location>
</feature>
<keyword evidence="14" id="KW-0115">cAMP biosynthesis</keyword>
<dbReference type="Proteomes" id="UP000015103">
    <property type="component" value="Unassembled WGS sequence"/>
</dbReference>
<comment type="cofactor">
    <cofactor evidence="2">
        <name>Mn(2+)</name>
        <dbReference type="ChEBI" id="CHEBI:29035"/>
    </cofactor>
</comment>
<comment type="catalytic activity">
    <reaction evidence="1">
        <text>ATP = 3',5'-cyclic AMP + diphosphate</text>
        <dbReference type="Rhea" id="RHEA:15389"/>
        <dbReference type="ChEBI" id="CHEBI:30616"/>
        <dbReference type="ChEBI" id="CHEBI:33019"/>
        <dbReference type="ChEBI" id="CHEBI:58165"/>
        <dbReference type="EC" id="4.6.1.1"/>
    </reaction>
</comment>
<dbReference type="GO" id="GO:0007189">
    <property type="term" value="P:adenylate cyclase-activating G protein-coupled receptor signaling pathway"/>
    <property type="evidence" value="ECO:0007669"/>
    <property type="project" value="TreeGrafter"/>
</dbReference>
<comment type="similarity">
    <text evidence="23">Belongs to the adenylyl cyclase class-4/guanylyl cyclase family.</text>
</comment>
<feature type="compositionally biased region" description="Low complexity" evidence="24">
    <location>
        <begin position="766"/>
        <end position="778"/>
    </location>
</feature>
<keyword evidence="8" id="KW-0479">Metal-binding</keyword>
<dbReference type="GO" id="GO:0035556">
    <property type="term" value="P:intracellular signal transduction"/>
    <property type="evidence" value="ECO:0007669"/>
    <property type="project" value="InterPro"/>
</dbReference>
<feature type="transmembrane region" description="Helical" evidence="25">
    <location>
        <begin position="1264"/>
        <end position="1282"/>
    </location>
</feature>
<evidence type="ECO:0000256" key="25">
    <source>
        <dbReference type="SAM" id="Phobius"/>
    </source>
</evidence>
<dbReference type="PROSITE" id="PS00452">
    <property type="entry name" value="GUANYLATE_CYCLASE_1"/>
    <property type="match status" value="2"/>
</dbReference>
<evidence type="ECO:0000256" key="3">
    <source>
        <dbReference type="ARBA" id="ARBA00001946"/>
    </source>
</evidence>
<evidence type="ECO:0000256" key="19">
    <source>
        <dbReference type="ARBA" id="ARBA00070496"/>
    </source>
</evidence>
<evidence type="ECO:0000256" key="5">
    <source>
        <dbReference type="ARBA" id="ARBA00012201"/>
    </source>
</evidence>
<comment type="cofactor">
    <cofactor evidence="3">
        <name>Mg(2+)</name>
        <dbReference type="ChEBI" id="CHEBI:18420"/>
    </cofactor>
</comment>
<feature type="transmembrane region" description="Helical" evidence="25">
    <location>
        <begin position="107"/>
        <end position="126"/>
    </location>
</feature>
<dbReference type="FunFam" id="3.30.70.1230:FF:000008">
    <property type="entry name" value="Adenylate cyclase type 9"/>
    <property type="match status" value="1"/>
</dbReference>
<dbReference type="PANTHER" id="PTHR45627:SF8">
    <property type="entry name" value="ADENYLATE CYCLASE TYPE 9"/>
    <property type="match status" value="1"/>
</dbReference>
<evidence type="ECO:0000256" key="18">
    <source>
        <dbReference type="ARBA" id="ARBA00023239"/>
    </source>
</evidence>
<dbReference type="InterPro" id="IPR018297">
    <property type="entry name" value="A/G_cyclase_CS"/>
</dbReference>
<dbReference type="GO" id="GO:0004016">
    <property type="term" value="F:adenylate cyclase activity"/>
    <property type="evidence" value="ECO:0007669"/>
    <property type="project" value="UniProtKB-EC"/>
</dbReference>
<organism evidence="27 28">
    <name type="scientific">Rhodnius prolixus</name>
    <name type="common">Triatomid bug</name>
    <dbReference type="NCBI Taxonomy" id="13249"/>
    <lineage>
        <taxon>Eukaryota</taxon>
        <taxon>Metazoa</taxon>
        <taxon>Ecdysozoa</taxon>
        <taxon>Arthropoda</taxon>
        <taxon>Hexapoda</taxon>
        <taxon>Insecta</taxon>
        <taxon>Pterygota</taxon>
        <taxon>Neoptera</taxon>
        <taxon>Paraneoptera</taxon>
        <taxon>Hemiptera</taxon>
        <taxon>Heteroptera</taxon>
        <taxon>Panheteroptera</taxon>
        <taxon>Cimicomorpha</taxon>
        <taxon>Reduviidae</taxon>
        <taxon>Triatominae</taxon>
        <taxon>Rhodnius</taxon>
    </lineage>
</organism>
<dbReference type="SUPFAM" id="SSF55073">
    <property type="entry name" value="Nucleotide cyclase"/>
    <property type="match status" value="2"/>
</dbReference>
<dbReference type="GO" id="GO:0005886">
    <property type="term" value="C:plasma membrane"/>
    <property type="evidence" value="ECO:0007669"/>
    <property type="project" value="UniProtKB-SubCell"/>
</dbReference>
<proteinExistence type="inferred from homology"/>
<keyword evidence="16" id="KW-0325">Glycoprotein</keyword>
<accession>T1HK50</accession>
<feature type="transmembrane region" description="Helical" evidence="25">
    <location>
        <begin position="242"/>
        <end position="261"/>
    </location>
</feature>
<keyword evidence="18 23" id="KW-0456">Lyase</keyword>
<evidence type="ECO:0000256" key="4">
    <source>
        <dbReference type="ARBA" id="ARBA00004651"/>
    </source>
</evidence>
<evidence type="ECO:0000256" key="21">
    <source>
        <dbReference type="ARBA" id="ARBA00081232"/>
    </source>
</evidence>
<dbReference type="eggNOG" id="KOG3618">
    <property type="taxonomic scope" value="Eukaryota"/>
</dbReference>
<feature type="region of interest" description="Disordered" evidence="24">
    <location>
        <begin position="756"/>
        <end position="779"/>
    </location>
</feature>
<dbReference type="SMART" id="SM00044">
    <property type="entry name" value="CYCc"/>
    <property type="match status" value="2"/>
</dbReference>
<dbReference type="Gene3D" id="3.30.70.1230">
    <property type="entry name" value="Nucleotide cyclase"/>
    <property type="match status" value="2"/>
</dbReference>
<feature type="domain" description="Guanylate cyclase" evidence="26">
    <location>
        <begin position="1344"/>
        <end position="1482"/>
    </location>
</feature>
<dbReference type="InParanoid" id="T1HK50"/>
<evidence type="ECO:0000256" key="11">
    <source>
        <dbReference type="ARBA" id="ARBA00022840"/>
    </source>
</evidence>
<evidence type="ECO:0000256" key="2">
    <source>
        <dbReference type="ARBA" id="ARBA00001936"/>
    </source>
</evidence>
<evidence type="ECO:0000259" key="26">
    <source>
        <dbReference type="PROSITE" id="PS50125"/>
    </source>
</evidence>
<evidence type="ECO:0000313" key="28">
    <source>
        <dbReference type="Proteomes" id="UP000015103"/>
    </source>
</evidence>
<dbReference type="EnsemblMetazoa" id="RPRC004423-RA">
    <property type="protein sequence ID" value="RPRC004423-PA"/>
    <property type="gene ID" value="RPRC004423"/>
</dbReference>
<evidence type="ECO:0000256" key="7">
    <source>
        <dbReference type="ARBA" id="ARBA00022692"/>
    </source>
</evidence>
<dbReference type="EC" id="4.6.1.1" evidence="5"/>
<dbReference type="InterPro" id="IPR029787">
    <property type="entry name" value="Nucleotide_cyclase"/>
</dbReference>
<evidence type="ECO:0000256" key="9">
    <source>
        <dbReference type="ARBA" id="ARBA00022737"/>
    </source>
</evidence>
<keyword evidence="13 25" id="KW-1133">Transmembrane helix</keyword>
<protein>
    <recommendedName>
        <fullName evidence="19">Adenylate cyclase type 9</fullName>
        <ecNumber evidence="5">4.6.1.1</ecNumber>
    </recommendedName>
    <alternativeName>
        <fullName evidence="22">ATP pyrophosphate-lyase 9</fullName>
    </alternativeName>
    <alternativeName>
        <fullName evidence="20">Adenylate cyclase type IX</fullName>
    </alternativeName>
    <alternativeName>
        <fullName evidence="21">Adenylyl cyclase 9</fullName>
    </alternativeName>
</protein>
<evidence type="ECO:0000256" key="1">
    <source>
        <dbReference type="ARBA" id="ARBA00001593"/>
    </source>
</evidence>
<evidence type="ECO:0000256" key="13">
    <source>
        <dbReference type="ARBA" id="ARBA00022989"/>
    </source>
</evidence>
<keyword evidence="10" id="KW-0547">Nucleotide-binding</keyword>
<dbReference type="OMA" id="FTAMPPG"/>
<dbReference type="InterPro" id="IPR023298">
    <property type="entry name" value="ATPase_P-typ_TM_dom_sf"/>
</dbReference>
<dbReference type="GO" id="GO:0046872">
    <property type="term" value="F:metal ion binding"/>
    <property type="evidence" value="ECO:0007669"/>
    <property type="project" value="UniProtKB-KW"/>
</dbReference>
<keyword evidence="7 25" id="KW-0812">Transmembrane</keyword>
<keyword evidence="11" id="KW-0067">ATP-binding</keyword>
<feature type="transmembrane region" description="Helical" evidence="25">
    <location>
        <begin position="1108"/>
        <end position="1131"/>
    </location>
</feature>
<evidence type="ECO:0000256" key="17">
    <source>
        <dbReference type="ARBA" id="ARBA00023211"/>
    </source>
</evidence>
<dbReference type="GO" id="GO:0006171">
    <property type="term" value="P:cAMP biosynthetic process"/>
    <property type="evidence" value="ECO:0007669"/>
    <property type="project" value="UniProtKB-KW"/>
</dbReference>
<dbReference type="Pfam" id="PF00211">
    <property type="entry name" value="Guanylate_cyc"/>
    <property type="match status" value="2"/>
</dbReference>
<dbReference type="FunFam" id="3.30.70.1230:FF:000014">
    <property type="entry name" value="adenylate cyclase type 9"/>
    <property type="match status" value="1"/>
</dbReference>
<dbReference type="STRING" id="13249.T1HK50"/>
<sequence length="1529" mass="172860">MSDKVIRNNNGTCYTERRATIVSFSREKDEISIQDENEGSDDFQISLAPYIQTYLSHGGEKFGCCGICFPVPFERASKRSWWDPKFDSEILEGQYRKSSFSQIRLRFRYSLIYMLILSLIWCFYLITFGIYDKSQKDAFPLGVIFFLFSIFCTIILVFTRSPLYRKYTLPVSILISLSMCLLSLASVSKSPVLSPASDFAICIEILMLIYTVIPLPLYLCVIMGSLYSIFFEILGTGFALPVRIFSHVCVHLIALHILIMTNVRMRGTFMKVGQSLLVRRQMEMEKQLKEKMIHSVMPPKVADWLMEEANIEGHHSGSDINSLFRPFNMNCMKDVSILFADIVGFTRMSSKKSASELVTVLNELFERFDDLCTHNGCEKISTLGDCYYCVSGCPTPRQDHAQCCVEMGLGMIKAIAEFDREKSEDVNMRVGVHTGTVLCGIVGRRRFKFDVWSNDVTLANKMESSGKPGRVHISQTTAKFLNELYLLEPGELYHGMETYFIVGRKDCISSTSGGSTQATVTSPGVTVNSDLSYETALASHSESLTTAPSRSTKSASCVHCTVSPFETVSSFEKILTILETFFSNNFSTVTIFPVDNDVTFLKIVYFRHLYINFSMPSSEMPKVLILSVSLSTTFTNIAWLIFIYNSFIKAVERKEYLGKVTVENLFLRHLFIQLQANSRVSPPPATKSPGIATRLLCERLADAGTKATSLPNVFAREMQAATRSRASLLGSGQLLVRKPLPNFKYSRLRLNKSDMENGKIHNTYNSPSSVGSDSSPVDKPSELTGQGVAIFLYLSNGPFLPPLHALSDKIRHFLQVIRVQCWRDIDQKIKCCVIGWSICCLETPTHLAFHSEVAIDQVELQEKVKMIVSIEGDLLIDFFYVNESFYVFPFPSGPTLSGARCGIRALSSHFNHLKRGEHFPKDDLSFCQSVNSRKDSGIRSNSRRSSIQQQICLINGIVPGELLNHRVSGYYTSSQSSLSDSEKGIHLLCLSKGRKLPGPLGDSLGACFQKIRKQSDLQLIRCVQDNNKSERNYLITPPLKRWSLLFKQADLEKEYRERAHRTSPSEPNKSRTLATARFNTYFDITVSLFVFTSISLSCFLIFPFFLPWTIIFILLLFIQLIIIFLCVHSIVKPVLIRRLESFLKWYPWHVIGGALVSLPAVVVLVNFHQSVTSADSLYGYACLLFVSVVHYCNFTQLNCWMKSTLATLCAIIYLVFIDTSDLIDVNCENCNQQPTTTMYPTMMINSSENTTVYERNNLPRSDSFLIEIYIDLFLLVFLVWFLNREFEISYRLSFHGNAVAARDKAKVEAMKDQADWLLNNIIPKHVAEHLKCTARYSEDVKNAGIIFASIVNFGDMYDESYLEGRECLRVLNELVSDFDELLSQPRFSLVEKIKTIGSTFMAASGLNPSQRKENSNEHLYQLMEFAFALQAAIDNFNAHLLEFNLILRVGYNFGDVMAGVIGTTKLFYDIWGDAVNIASRMDTTGVAGRIQVSVSCLEVLSQRYILEHRGTVFVKGKDDMDVYLINGRK</sequence>
<name>T1HK50_RHOPR</name>
<dbReference type="VEuPathDB" id="VectorBase:RPRC004423"/>
<keyword evidence="17" id="KW-0464">Manganese</keyword>
<evidence type="ECO:0000313" key="27">
    <source>
        <dbReference type="EnsemblMetazoa" id="RPRC004423-PA"/>
    </source>
</evidence>
<evidence type="ECO:0000256" key="12">
    <source>
        <dbReference type="ARBA" id="ARBA00022842"/>
    </source>
</evidence>
<feature type="transmembrane region" description="Helical" evidence="25">
    <location>
        <begin position="623"/>
        <end position="644"/>
    </location>
</feature>
<evidence type="ECO:0000256" key="20">
    <source>
        <dbReference type="ARBA" id="ARBA00081225"/>
    </source>
</evidence>
<feature type="transmembrane region" description="Helical" evidence="25">
    <location>
        <begin position="138"/>
        <end position="158"/>
    </location>
</feature>